<comment type="subcellular location">
    <subcellularLocation>
        <location evidence="1">Endomembrane system</location>
        <topology evidence="1">Multi-pass membrane protein</topology>
    </subcellularLocation>
</comment>
<reference evidence="3 4" key="1">
    <citation type="submission" date="2012-05" db="EMBL/GenBank/DDBJ databases">
        <title>Recombination and specialization in a pathogen metapopulation.</title>
        <authorList>
            <person name="Gardiner A."/>
            <person name="Kemen E."/>
            <person name="Schultz-Larsen T."/>
            <person name="MacLean D."/>
            <person name="Van Oosterhout C."/>
            <person name="Jones J.D.G."/>
        </authorList>
    </citation>
    <scope>NUCLEOTIDE SEQUENCE [LARGE SCALE GENOMIC DNA]</scope>
    <source>
        <strain evidence="3 4">Ac Nc2</strain>
    </source>
</reference>
<dbReference type="Gene3D" id="3.40.50.1000">
    <property type="entry name" value="HAD superfamily/HAD-like"/>
    <property type="match status" value="1"/>
</dbReference>
<gene>
    <name evidence="3" type="ORF">BN9_044420</name>
</gene>
<sequence length="338" mass="37541">MLLSETKIMEGFGKMLVLCVDQHSKACMMEKLISGAATNVKDDAHQSAESEIRRIEIKSSPRRVSGEWDEKRQDTRFPLEPKLYKLTILIAKAGICNALLVFIVMSIRLSLEKSVIDHEQTIARSDGSIIEVDAENKTLIKKTLIEIYASQGYPTRVLAYRDVPSPPSQLKASADSDIETDLTRIRILDIEDPVRSEVPEAIQLCPKAGIVVHMVTDDNSSTARSIAAKCGIKKTAYNSVITKGAEFRARVLNTRGRLKLEAFDGLWPKLRVMSPSSPKDKDTLVTGLMETKLEHHGPQIVAVNGDGTNDAPALKKEMWDSQWESVEQQSLKMIPTLS</sequence>
<dbReference type="GO" id="GO:0005388">
    <property type="term" value="F:P-type calcium transporter activity"/>
    <property type="evidence" value="ECO:0007669"/>
    <property type="project" value="TreeGrafter"/>
</dbReference>
<dbReference type="InterPro" id="IPR036412">
    <property type="entry name" value="HAD-like_sf"/>
</dbReference>
<dbReference type="AlphaFoldDB" id="A0A024GA59"/>
<dbReference type="Gene3D" id="1.20.1110.10">
    <property type="entry name" value="Calcium-transporting ATPase, transmembrane domain"/>
    <property type="match status" value="1"/>
</dbReference>
<evidence type="ECO:0000256" key="1">
    <source>
        <dbReference type="ARBA" id="ARBA00004127"/>
    </source>
</evidence>
<accession>A0A024GA59</accession>
<protein>
    <recommendedName>
        <fullName evidence="5">Cation-transporting P-type ATPase C-terminal domain-containing protein</fullName>
    </recommendedName>
</protein>
<dbReference type="GO" id="GO:0012505">
    <property type="term" value="C:endomembrane system"/>
    <property type="evidence" value="ECO:0007669"/>
    <property type="project" value="UniProtKB-SubCell"/>
</dbReference>
<dbReference type="InParanoid" id="A0A024GA59"/>
<comment type="caution">
    <text evidence="3">The sequence shown here is derived from an EMBL/GenBank/DDBJ whole genome shotgun (WGS) entry which is preliminary data.</text>
</comment>
<dbReference type="SUPFAM" id="SSF56784">
    <property type="entry name" value="HAD-like"/>
    <property type="match status" value="1"/>
</dbReference>
<evidence type="ECO:0000313" key="3">
    <source>
        <dbReference type="EMBL" id="CCI43658.1"/>
    </source>
</evidence>
<dbReference type="Pfam" id="PF00702">
    <property type="entry name" value="Hydrolase"/>
    <property type="match status" value="1"/>
</dbReference>
<organism evidence="3 4">
    <name type="scientific">Albugo candida</name>
    <dbReference type="NCBI Taxonomy" id="65357"/>
    <lineage>
        <taxon>Eukaryota</taxon>
        <taxon>Sar</taxon>
        <taxon>Stramenopiles</taxon>
        <taxon>Oomycota</taxon>
        <taxon>Peronosporomycetes</taxon>
        <taxon>Albuginales</taxon>
        <taxon>Albuginaceae</taxon>
        <taxon>Albugo</taxon>
    </lineage>
</organism>
<dbReference type="PRINTS" id="PR00119">
    <property type="entry name" value="CATATPASE"/>
</dbReference>
<keyword evidence="2" id="KW-0460">Magnesium</keyword>
<keyword evidence="4" id="KW-1185">Reference proteome</keyword>
<name>A0A024GA59_9STRA</name>
<proteinExistence type="predicted"/>
<dbReference type="PANTHER" id="PTHR24093">
    <property type="entry name" value="CATION TRANSPORTING ATPASE"/>
    <property type="match status" value="1"/>
</dbReference>
<dbReference type="GO" id="GO:0005886">
    <property type="term" value="C:plasma membrane"/>
    <property type="evidence" value="ECO:0007669"/>
    <property type="project" value="TreeGrafter"/>
</dbReference>
<dbReference type="STRING" id="65357.A0A024GA59"/>
<evidence type="ECO:0000256" key="2">
    <source>
        <dbReference type="ARBA" id="ARBA00022842"/>
    </source>
</evidence>
<dbReference type="EMBL" id="CAIX01000053">
    <property type="protein sequence ID" value="CCI43658.1"/>
    <property type="molecule type" value="Genomic_DNA"/>
</dbReference>
<evidence type="ECO:0000313" key="4">
    <source>
        <dbReference type="Proteomes" id="UP000053237"/>
    </source>
</evidence>
<dbReference type="Proteomes" id="UP000053237">
    <property type="component" value="Unassembled WGS sequence"/>
</dbReference>
<dbReference type="PANTHER" id="PTHR24093:SF369">
    <property type="entry name" value="CALCIUM-TRANSPORTING ATPASE"/>
    <property type="match status" value="1"/>
</dbReference>
<evidence type="ECO:0008006" key="5">
    <source>
        <dbReference type="Google" id="ProtNLM"/>
    </source>
</evidence>
<dbReference type="OrthoDB" id="76331at2759"/>
<dbReference type="InterPro" id="IPR023214">
    <property type="entry name" value="HAD_sf"/>
</dbReference>